<dbReference type="EMBL" id="AP019368">
    <property type="protein sequence ID" value="BBH51669.1"/>
    <property type="molecule type" value="Genomic_DNA"/>
</dbReference>
<reference evidence="1 2" key="1">
    <citation type="submission" date="2018-12" db="EMBL/GenBank/DDBJ databases">
        <title>Rubrispira sanarue gen. nov., sp., nov., a member of the order Silvanigrellales, isolated from a brackish lake in Hamamatsu Japan.</title>
        <authorList>
            <person name="Maejima Y."/>
            <person name="Iino T."/>
            <person name="Muraguchi Y."/>
            <person name="Fukuda K."/>
            <person name="Nojiri H."/>
            <person name="Ohkuma M."/>
            <person name="Moriuchi R."/>
            <person name="Dohra H."/>
            <person name="Kimbara K."/>
            <person name="Shintani M."/>
        </authorList>
    </citation>
    <scope>NUCLEOTIDE SEQUENCE [LARGE SCALE GENOMIC DNA]</scope>
    <source>
        <strain evidence="1 2">RF1110005</strain>
    </source>
</reference>
<proteinExistence type="predicted"/>
<accession>A0A4P2VKA2</accession>
<protein>
    <submittedName>
        <fullName evidence="1">Uncharacterized protein</fullName>
    </submittedName>
</protein>
<name>A0A4P2VKA2_FLUSA</name>
<dbReference type="OrthoDB" id="9978278at2"/>
<evidence type="ECO:0000313" key="2">
    <source>
        <dbReference type="Proteomes" id="UP000291236"/>
    </source>
</evidence>
<dbReference type="KEGG" id="sbf:JCM31447_00860"/>
<dbReference type="RefSeq" id="WP_130605436.1">
    <property type="nucleotide sequence ID" value="NZ_AP019368.1"/>
</dbReference>
<gene>
    <name evidence="1" type="ORF">JCM31447_00860</name>
</gene>
<evidence type="ECO:0000313" key="1">
    <source>
        <dbReference type="EMBL" id="BBH51669.1"/>
    </source>
</evidence>
<dbReference type="Proteomes" id="UP000291236">
    <property type="component" value="Chromosome"/>
</dbReference>
<organism evidence="1 2">
    <name type="scientific">Fluviispira sanaruensis</name>
    <dbReference type="NCBI Taxonomy" id="2493639"/>
    <lineage>
        <taxon>Bacteria</taxon>
        <taxon>Pseudomonadati</taxon>
        <taxon>Bdellovibrionota</taxon>
        <taxon>Oligoflexia</taxon>
        <taxon>Silvanigrellales</taxon>
        <taxon>Silvanigrellaceae</taxon>
        <taxon>Fluviispira</taxon>
    </lineage>
</organism>
<keyword evidence="2" id="KW-1185">Reference proteome</keyword>
<dbReference type="AlphaFoldDB" id="A0A4P2VKA2"/>
<sequence>MRYQNVQHFREYLYNNKDKAFNLYRRQNSYYQTGHFGPPTFFEVTKPSSGELPTDGKIFFKNFHLNEVLY</sequence>